<dbReference type="GO" id="GO:0003676">
    <property type="term" value="F:nucleic acid binding"/>
    <property type="evidence" value="ECO:0007669"/>
    <property type="project" value="InterPro"/>
</dbReference>
<dbReference type="CDD" id="cd06222">
    <property type="entry name" value="RNase_H_like"/>
    <property type="match status" value="1"/>
</dbReference>
<evidence type="ECO:0000313" key="2">
    <source>
        <dbReference type="EMBL" id="MBA0738277.1"/>
    </source>
</evidence>
<dbReference type="Gene3D" id="3.30.420.10">
    <property type="entry name" value="Ribonuclease H-like superfamily/Ribonuclease H"/>
    <property type="match status" value="1"/>
</dbReference>
<dbReference type="InterPro" id="IPR036397">
    <property type="entry name" value="RNaseH_sf"/>
</dbReference>
<dbReference type="InterPro" id="IPR002156">
    <property type="entry name" value="RNaseH_domain"/>
</dbReference>
<accession>A0A7J9BQ19</accession>
<evidence type="ECO:0000313" key="3">
    <source>
        <dbReference type="Proteomes" id="UP000593579"/>
    </source>
</evidence>
<dbReference type="SUPFAM" id="SSF53098">
    <property type="entry name" value="Ribonuclease H-like"/>
    <property type="match status" value="1"/>
</dbReference>
<dbReference type="AlphaFoldDB" id="A0A7J9BQ19"/>
<protein>
    <recommendedName>
        <fullName evidence="1">RNase H type-1 domain-containing protein</fullName>
    </recommendedName>
</protein>
<reference evidence="2 3" key="1">
    <citation type="journal article" date="2019" name="Genome Biol. Evol.">
        <title>Insights into the evolution of the New World diploid cottons (Gossypium, subgenus Houzingenia) based on genome sequencing.</title>
        <authorList>
            <person name="Grover C.E."/>
            <person name="Arick M.A. 2nd"/>
            <person name="Thrash A."/>
            <person name="Conover J.L."/>
            <person name="Sanders W.S."/>
            <person name="Peterson D.G."/>
            <person name="Frelichowski J.E."/>
            <person name="Scheffler J.A."/>
            <person name="Scheffler B.E."/>
            <person name="Wendel J.F."/>
        </authorList>
    </citation>
    <scope>NUCLEOTIDE SEQUENCE [LARGE SCALE GENOMIC DNA]</scope>
    <source>
        <strain evidence="2">5</strain>
        <tissue evidence="2">Leaf</tissue>
    </source>
</reference>
<dbReference type="PANTHER" id="PTHR47074:SF61">
    <property type="entry name" value="RNASE H TYPE-1 DOMAIN-CONTAINING PROTEIN"/>
    <property type="match status" value="1"/>
</dbReference>
<dbReference type="PANTHER" id="PTHR47074">
    <property type="entry name" value="BNAC02G40300D PROTEIN"/>
    <property type="match status" value="1"/>
</dbReference>
<dbReference type="EMBL" id="JABEZY010000005">
    <property type="protein sequence ID" value="MBA0738277.1"/>
    <property type="molecule type" value="Genomic_DNA"/>
</dbReference>
<proteinExistence type="predicted"/>
<keyword evidence="3" id="KW-1185">Reference proteome</keyword>
<dbReference type="OrthoDB" id="914203at2759"/>
<feature type="domain" description="RNase H type-1" evidence="1">
    <location>
        <begin position="24"/>
        <end position="143"/>
    </location>
</feature>
<dbReference type="Pfam" id="PF13456">
    <property type="entry name" value="RVT_3"/>
    <property type="match status" value="1"/>
</dbReference>
<comment type="caution">
    <text evidence="2">The sequence shown here is derived from an EMBL/GenBank/DDBJ whole genome shotgun (WGS) entry which is preliminary data.</text>
</comment>
<dbReference type="InterPro" id="IPR052929">
    <property type="entry name" value="RNase_H-like_EbsB-rel"/>
</dbReference>
<sequence>MVTCTKNRGGALEITGGIVRKITFDAAFYKQSNRSCSGIVVRDSSGRVLNFTMRLNEHIPTDFETEAIACVQAAQLRLDLGLGKVEIEGNALSVIKKVQSGKIYKSGISAYVLSTKMLSSGYEACLFKNTSRMANKVAHALAVEGLKRVEVTYPQNGFPQSAAMEAEEDYRRILLKE</sequence>
<organism evidence="2 3">
    <name type="scientific">Gossypium gossypioides</name>
    <name type="common">Mexican cotton</name>
    <name type="synonym">Selera gossypioides</name>
    <dbReference type="NCBI Taxonomy" id="34282"/>
    <lineage>
        <taxon>Eukaryota</taxon>
        <taxon>Viridiplantae</taxon>
        <taxon>Streptophyta</taxon>
        <taxon>Embryophyta</taxon>
        <taxon>Tracheophyta</taxon>
        <taxon>Spermatophyta</taxon>
        <taxon>Magnoliopsida</taxon>
        <taxon>eudicotyledons</taxon>
        <taxon>Gunneridae</taxon>
        <taxon>Pentapetalae</taxon>
        <taxon>rosids</taxon>
        <taxon>malvids</taxon>
        <taxon>Malvales</taxon>
        <taxon>Malvaceae</taxon>
        <taxon>Malvoideae</taxon>
        <taxon>Gossypium</taxon>
    </lineage>
</organism>
<dbReference type="InterPro" id="IPR044730">
    <property type="entry name" value="RNase_H-like_dom_plant"/>
</dbReference>
<dbReference type="InterPro" id="IPR012337">
    <property type="entry name" value="RNaseH-like_sf"/>
</dbReference>
<dbReference type="Proteomes" id="UP000593579">
    <property type="component" value="Unassembled WGS sequence"/>
</dbReference>
<gene>
    <name evidence="2" type="ORF">Gogos_011660</name>
</gene>
<name>A0A7J9BQ19_GOSGO</name>
<dbReference type="GO" id="GO:0004523">
    <property type="term" value="F:RNA-DNA hybrid ribonuclease activity"/>
    <property type="evidence" value="ECO:0007669"/>
    <property type="project" value="InterPro"/>
</dbReference>
<evidence type="ECO:0000259" key="1">
    <source>
        <dbReference type="Pfam" id="PF13456"/>
    </source>
</evidence>